<feature type="transmembrane region" description="Helical" evidence="6">
    <location>
        <begin position="294"/>
        <end position="312"/>
    </location>
</feature>
<gene>
    <name evidence="8" type="ordered locus">Mnod_4970</name>
</gene>
<evidence type="ECO:0000256" key="2">
    <source>
        <dbReference type="ARBA" id="ARBA00009853"/>
    </source>
</evidence>
<evidence type="ECO:0000313" key="9">
    <source>
        <dbReference type="Proteomes" id="UP000008207"/>
    </source>
</evidence>
<dbReference type="RefSeq" id="WP_015931456.1">
    <property type="nucleotide sequence ID" value="NC_011894.1"/>
</dbReference>
<keyword evidence="9" id="KW-1185">Reference proteome</keyword>
<dbReference type="Pfam" id="PF00892">
    <property type="entry name" value="EamA"/>
    <property type="match status" value="2"/>
</dbReference>
<evidence type="ECO:0000256" key="3">
    <source>
        <dbReference type="ARBA" id="ARBA00022692"/>
    </source>
</evidence>
<dbReference type="EMBL" id="CP001349">
    <property type="protein sequence ID" value="ACL59827.1"/>
    <property type="molecule type" value="Genomic_DNA"/>
</dbReference>
<sequence length="333" mass="34977">MAAPVVLPERPVPGDAARPVSGHPASSGRPYLGIGLKMLSALAFTLMSAGVKGLADRQFPTGEIVFFRSAFAILPLLIWLGWQGAVIEAVRTSNLRGHILRSLIGACGMFAGFAGLSFLPLSDSVAIGYASPLLVVVLAAIVLRERVQAYRWAAVVVGFVGVLIMLAPHLEFGAGGAAGSIGALFACLAAVCTAAATIQVRRLTMTERTGAIVLYFFLFTSLLGLATLALGWRLPTLGEFGLFVLVGILGGIGQILLTESYRYGDASLVAPFEYTTMLWSLLIGWFVFGQLPQPAVALGGCIVAAAGVFTVWRERRLVLERAREAAAGGARSG</sequence>
<dbReference type="eggNOG" id="COG0697">
    <property type="taxonomic scope" value="Bacteria"/>
</dbReference>
<dbReference type="InterPro" id="IPR037185">
    <property type="entry name" value="EmrE-like"/>
</dbReference>
<feature type="domain" description="EamA" evidence="7">
    <location>
        <begin position="33"/>
        <end position="166"/>
    </location>
</feature>
<dbReference type="AlphaFoldDB" id="B8IHD5"/>
<dbReference type="PANTHER" id="PTHR22911:SF6">
    <property type="entry name" value="SOLUTE CARRIER FAMILY 35 MEMBER G1"/>
    <property type="match status" value="1"/>
</dbReference>
<feature type="transmembrane region" description="Helical" evidence="6">
    <location>
        <begin position="269"/>
        <end position="288"/>
    </location>
</feature>
<name>B8IHD5_METNO</name>
<evidence type="ECO:0000259" key="7">
    <source>
        <dbReference type="Pfam" id="PF00892"/>
    </source>
</evidence>
<feature type="transmembrane region" description="Helical" evidence="6">
    <location>
        <begin position="176"/>
        <end position="200"/>
    </location>
</feature>
<comment type="subcellular location">
    <subcellularLocation>
        <location evidence="1">Membrane</location>
        <topology evidence="1">Multi-pass membrane protein</topology>
    </subcellularLocation>
</comment>
<protein>
    <recommendedName>
        <fullName evidence="7">EamA domain-containing protein</fullName>
    </recommendedName>
</protein>
<evidence type="ECO:0000256" key="5">
    <source>
        <dbReference type="ARBA" id="ARBA00023136"/>
    </source>
</evidence>
<dbReference type="PANTHER" id="PTHR22911">
    <property type="entry name" value="ACYL-MALONYL CONDENSING ENZYME-RELATED"/>
    <property type="match status" value="1"/>
</dbReference>
<feature type="domain" description="EamA" evidence="7">
    <location>
        <begin position="181"/>
        <end position="309"/>
    </location>
</feature>
<feature type="transmembrane region" description="Helical" evidence="6">
    <location>
        <begin position="240"/>
        <end position="257"/>
    </location>
</feature>
<feature type="transmembrane region" description="Helical" evidence="6">
    <location>
        <begin position="150"/>
        <end position="170"/>
    </location>
</feature>
<evidence type="ECO:0000313" key="8">
    <source>
        <dbReference type="EMBL" id="ACL59827.1"/>
    </source>
</evidence>
<evidence type="ECO:0000256" key="4">
    <source>
        <dbReference type="ARBA" id="ARBA00022989"/>
    </source>
</evidence>
<accession>B8IHD5</accession>
<comment type="similarity">
    <text evidence="2">Belongs to the drug/metabolite transporter (DMT) superfamily. 10 TMS drug/metabolite exporter (DME) (TC 2.A.7.3) family.</text>
</comment>
<dbReference type="InterPro" id="IPR000620">
    <property type="entry name" value="EamA_dom"/>
</dbReference>
<evidence type="ECO:0000256" key="1">
    <source>
        <dbReference type="ARBA" id="ARBA00004141"/>
    </source>
</evidence>
<keyword evidence="3 6" id="KW-0812">Transmembrane</keyword>
<dbReference type="KEGG" id="mno:Mnod_4970"/>
<reference evidence="8 9" key="1">
    <citation type="submission" date="2009-01" db="EMBL/GenBank/DDBJ databases">
        <title>Complete sequence of chromosome of Methylobacterium nodulans ORS 2060.</title>
        <authorList>
            <consortium name="US DOE Joint Genome Institute"/>
            <person name="Lucas S."/>
            <person name="Copeland A."/>
            <person name="Lapidus A."/>
            <person name="Glavina del Rio T."/>
            <person name="Dalin E."/>
            <person name="Tice H."/>
            <person name="Bruce D."/>
            <person name="Goodwin L."/>
            <person name="Pitluck S."/>
            <person name="Sims D."/>
            <person name="Brettin T."/>
            <person name="Detter J.C."/>
            <person name="Han C."/>
            <person name="Larimer F."/>
            <person name="Land M."/>
            <person name="Hauser L."/>
            <person name="Kyrpides N."/>
            <person name="Ivanova N."/>
            <person name="Marx C.J."/>
            <person name="Richardson P."/>
        </authorList>
    </citation>
    <scope>NUCLEOTIDE SEQUENCE [LARGE SCALE GENOMIC DNA]</scope>
    <source>
        <strain evidence="9">LMG 21967 / CNCM I-2342 / ORS 2060</strain>
    </source>
</reference>
<dbReference type="Proteomes" id="UP000008207">
    <property type="component" value="Chromosome"/>
</dbReference>
<dbReference type="SUPFAM" id="SSF103481">
    <property type="entry name" value="Multidrug resistance efflux transporter EmrE"/>
    <property type="match status" value="2"/>
</dbReference>
<feature type="transmembrane region" description="Helical" evidence="6">
    <location>
        <begin position="125"/>
        <end position="143"/>
    </location>
</feature>
<dbReference type="STRING" id="460265.Mnod_4970"/>
<dbReference type="OrthoDB" id="8478503at2"/>
<proteinExistence type="inferred from homology"/>
<organism evidence="8 9">
    <name type="scientific">Methylobacterium nodulans (strain LMG 21967 / CNCM I-2342 / ORS 2060)</name>
    <dbReference type="NCBI Taxonomy" id="460265"/>
    <lineage>
        <taxon>Bacteria</taxon>
        <taxon>Pseudomonadati</taxon>
        <taxon>Pseudomonadota</taxon>
        <taxon>Alphaproteobacteria</taxon>
        <taxon>Hyphomicrobiales</taxon>
        <taxon>Methylobacteriaceae</taxon>
        <taxon>Methylobacterium</taxon>
    </lineage>
</organism>
<dbReference type="GO" id="GO:0016020">
    <property type="term" value="C:membrane"/>
    <property type="evidence" value="ECO:0007669"/>
    <property type="project" value="UniProtKB-SubCell"/>
</dbReference>
<keyword evidence="5 6" id="KW-0472">Membrane</keyword>
<feature type="transmembrane region" description="Helical" evidence="6">
    <location>
        <begin position="99"/>
        <end position="119"/>
    </location>
</feature>
<feature type="transmembrane region" description="Helical" evidence="6">
    <location>
        <begin position="212"/>
        <end position="234"/>
    </location>
</feature>
<evidence type="ECO:0000256" key="6">
    <source>
        <dbReference type="SAM" id="Phobius"/>
    </source>
</evidence>
<feature type="transmembrane region" description="Helical" evidence="6">
    <location>
        <begin position="66"/>
        <end position="87"/>
    </location>
</feature>
<dbReference type="HOGENOM" id="CLU_032828_0_0_5"/>
<keyword evidence="4 6" id="KW-1133">Transmembrane helix</keyword>